<dbReference type="EMBL" id="BSUZ01000001">
    <property type="protein sequence ID" value="GMA85533.1"/>
    <property type="molecule type" value="Genomic_DNA"/>
</dbReference>
<sequence length="138" mass="13869">MSALQAALHGEQAAVYAFGVVGGQAGTAHRAAARSALAQHALQRDLLAARLSAARQRVDPAAAAYALPFEVDGGASARALAAHVESGLAAAYADLVGACDPARRSEAAGWLATSVLRAGTWGADPVPFPGLPERADAT</sequence>
<dbReference type="InterPro" id="IPR029447">
    <property type="entry name" value="DUF4439"/>
</dbReference>
<proteinExistence type="predicted"/>
<evidence type="ECO:0000313" key="2">
    <source>
        <dbReference type="EMBL" id="GMA85533.1"/>
    </source>
</evidence>
<dbReference type="InterPro" id="IPR009078">
    <property type="entry name" value="Ferritin-like_SF"/>
</dbReference>
<reference evidence="3" key="1">
    <citation type="journal article" date="2019" name="Int. J. Syst. Evol. Microbiol.">
        <title>The Global Catalogue of Microorganisms (GCM) 10K type strain sequencing project: providing services to taxonomists for standard genome sequencing and annotation.</title>
        <authorList>
            <consortium name="The Broad Institute Genomics Platform"/>
            <consortium name="The Broad Institute Genome Sequencing Center for Infectious Disease"/>
            <person name="Wu L."/>
            <person name="Ma J."/>
        </authorList>
    </citation>
    <scope>NUCLEOTIDE SEQUENCE [LARGE SCALE GENOMIC DNA]</scope>
    <source>
        <strain evidence="3">NBRC 108730</strain>
    </source>
</reference>
<dbReference type="Pfam" id="PF14530">
    <property type="entry name" value="DUF4439"/>
    <property type="match status" value="1"/>
</dbReference>
<protein>
    <recommendedName>
        <fullName evidence="1">DUF4439 domain-containing protein</fullName>
    </recommendedName>
</protein>
<evidence type="ECO:0000313" key="3">
    <source>
        <dbReference type="Proteomes" id="UP001157017"/>
    </source>
</evidence>
<organism evidence="2 3">
    <name type="scientific">Angustibacter aerolatus</name>
    <dbReference type="NCBI Taxonomy" id="1162965"/>
    <lineage>
        <taxon>Bacteria</taxon>
        <taxon>Bacillati</taxon>
        <taxon>Actinomycetota</taxon>
        <taxon>Actinomycetes</taxon>
        <taxon>Kineosporiales</taxon>
        <taxon>Kineosporiaceae</taxon>
    </lineage>
</organism>
<dbReference type="SUPFAM" id="SSF47240">
    <property type="entry name" value="Ferritin-like"/>
    <property type="match status" value="1"/>
</dbReference>
<name>A0ABQ6JDP6_9ACTN</name>
<comment type="caution">
    <text evidence="2">The sequence shown here is derived from an EMBL/GenBank/DDBJ whole genome shotgun (WGS) entry which is preliminary data.</text>
</comment>
<gene>
    <name evidence="2" type="ORF">GCM10025868_07830</name>
</gene>
<keyword evidence="3" id="KW-1185">Reference proteome</keyword>
<dbReference type="Gene3D" id="1.20.1260.10">
    <property type="match status" value="1"/>
</dbReference>
<feature type="domain" description="DUF4439" evidence="1">
    <location>
        <begin position="3"/>
        <end position="133"/>
    </location>
</feature>
<evidence type="ECO:0000259" key="1">
    <source>
        <dbReference type="Pfam" id="PF14530"/>
    </source>
</evidence>
<dbReference type="InterPro" id="IPR012347">
    <property type="entry name" value="Ferritin-like"/>
</dbReference>
<accession>A0ABQ6JDP6</accession>
<dbReference type="Proteomes" id="UP001157017">
    <property type="component" value="Unassembled WGS sequence"/>
</dbReference>